<dbReference type="PANTHER" id="PTHR32227">
    <property type="entry name" value="GLUCAN ENDO-1,3-BETA-GLUCOSIDASE BG1-RELATED-RELATED"/>
    <property type="match status" value="1"/>
</dbReference>
<keyword evidence="4 9" id="KW-0378">Hydrolase</keyword>
<dbReference type="PROSITE" id="PS00587">
    <property type="entry name" value="GLYCOSYL_HYDROL_F17"/>
    <property type="match status" value="1"/>
</dbReference>
<evidence type="ECO:0000256" key="5">
    <source>
        <dbReference type="ARBA" id="ARBA00023295"/>
    </source>
</evidence>
<accession>A0AAE1JBT6</accession>
<evidence type="ECO:0000256" key="10">
    <source>
        <dbReference type="SAM" id="SignalP"/>
    </source>
</evidence>
<dbReference type="Gene3D" id="3.20.20.80">
    <property type="entry name" value="Glycosidases"/>
    <property type="match status" value="1"/>
</dbReference>
<organism evidence="11 12">
    <name type="scientific">Acacia crassicarpa</name>
    <name type="common">northern wattle</name>
    <dbReference type="NCBI Taxonomy" id="499986"/>
    <lineage>
        <taxon>Eukaryota</taxon>
        <taxon>Viridiplantae</taxon>
        <taxon>Streptophyta</taxon>
        <taxon>Embryophyta</taxon>
        <taxon>Tracheophyta</taxon>
        <taxon>Spermatophyta</taxon>
        <taxon>Magnoliopsida</taxon>
        <taxon>eudicotyledons</taxon>
        <taxon>Gunneridae</taxon>
        <taxon>Pentapetalae</taxon>
        <taxon>rosids</taxon>
        <taxon>fabids</taxon>
        <taxon>Fabales</taxon>
        <taxon>Fabaceae</taxon>
        <taxon>Caesalpinioideae</taxon>
        <taxon>mimosoid clade</taxon>
        <taxon>Acacieae</taxon>
        <taxon>Acacia</taxon>
    </lineage>
</organism>
<dbReference type="InterPro" id="IPR017853">
    <property type="entry name" value="GH"/>
</dbReference>
<comment type="caution">
    <text evidence="11">The sequence shown here is derived from an EMBL/GenBank/DDBJ whole genome shotgun (WGS) entry which is preliminary data.</text>
</comment>
<dbReference type="Proteomes" id="UP001293593">
    <property type="component" value="Unassembled WGS sequence"/>
</dbReference>
<sequence length="341" mass="37444">MTMMLLIAQIALALCALGAKADTLVGVGVNYGRLGDNLPPPSQVVKLFQGNAITKMRLFDPDIAVLDALKNNNITLTLGIRNEDLPAMAAAMEPVNTWFKTYVEPYLNDIVFEHIVAGNELVPGDLANYILPVMQNFQTLLDARNLKSISMTTCVATSVLGNSFPPSQSVFSDQSKKVMTGILGFLATQENPLLVNLYPYFAYASDPKNIRLDYAQFNATDIVVQDGSFGYSNLLDAMIDSFHWAMENVGFADVKVVVSESGWPSDGNGNLTTVSLAATYNQNFVRRIASERGTPKKPNSFIEGFVFAMFNENRKAAGVEQHFGLFYPDMTPVYPVFPLLH</sequence>
<name>A0AAE1JBT6_9FABA</name>
<reference evidence="11" key="1">
    <citation type="submission" date="2023-10" db="EMBL/GenBank/DDBJ databases">
        <title>Chromosome-level genome of the transformable northern wattle, Acacia crassicarpa.</title>
        <authorList>
            <person name="Massaro I."/>
            <person name="Sinha N.R."/>
            <person name="Poethig S."/>
            <person name="Leichty A.R."/>
        </authorList>
    </citation>
    <scope>NUCLEOTIDE SEQUENCE</scope>
    <source>
        <strain evidence="11">Acra3RX</strain>
        <tissue evidence="11">Leaf</tissue>
    </source>
</reference>
<proteinExistence type="inferred from homology"/>
<evidence type="ECO:0000313" key="11">
    <source>
        <dbReference type="EMBL" id="KAK4265633.1"/>
    </source>
</evidence>
<dbReference type="EC" id="3.2.1.39" evidence="3"/>
<dbReference type="FunFam" id="3.20.20.80:FF:000010">
    <property type="entry name" value="glucan endo-1,3-beta-glucosidase, basic"/>
    <property type="match status" value="1"/>
</dbReference>
<evidence type="ECO:0000256" key="7">
    <source>
        <dbReference type="ARBA" id="ARBA00033417"/>
    </source>
</evidence>
<comment type="similarity">
    <text evidence="2 8">Belongs to the glycosyl hydrolase 17 family.</text>
</comment>
<keyword evidence="10" id="KW-0732">Signal</keyword>
<evidence type="ECO:0000256" key="4">
    <source>
        <dbReference type="ARBA" id="ARBA00022801"/>
    </source>
</evidence>
<keyword evidence="5 9" id="KW-0326">Glycosidase</keyword>
<evidence type="ECO:0000313" key="12">
    <source>
        <dbReference type="Proteomes" id="UP001293593"/>
    </source>
</evidence>
<dbReference type="EMBL" id="JAWXYG010000008">
    <property type="protein sequence ID" value="KAK4265633.1"/>
    <property type="molecule type" value="Genomic_DNA"/>
</dbReference>
<evidence type="ECO:0000256" key="6">
    <source>
        <dbReference type="ARBA" id="ARBA00033335"/>
    </source>
</evidence>
<feature type="signal peptide" evidence="10">
    <location>
        <begin position="1"/>
        <end position="21"/>
    </location>
</feature>
<feature type="chain" id="PRO_5041979839" description="glucan endo-1,3-beta-D-glucosidase" evidence="10">
    <location>
        <begin position="22"/>
        <end position="341"/>
    </location>
</feature>
<protein>
    <recommendedName>
        <fullName evidence="3">glucan endo-1,3-beta-D-glucosidase</fullName>
        <ecNumber evidence="3">3.2.1.39</ecNumber>
    </recommendedName>
    <alternativeName>
        <fullName evidence="6">(1-&gt;3)-beta-glucan endohydrolase</fullName>
    </alternativeName>
    <alternativeName>
        <fullName evidence="7">Beta-1,3-endoglucanase</fullName>
    </alternativeName>
</protein>
<dbReference type="SUPFAM" id="SSF51445">
    <property type="entry name" value="(Trans)glycosidases"/>
    <property type="match status" value="1"/>
</dbReference>
<dbReference type="GO" id="GO:0042973">
    <property type="term" value="F:glucan endo-1,3-beta-D-glucosidase activity"/>
    <property type="evidence" value="ECO:0007669"/>
    <property type="project" value="UniProtKB-EC"/>
</dbReference>
<evidence type="ECO:0000256" key="1">
    <source>
        <dbReference type="ARBA" id="ARBA00000382"/>
    </source>
</evidence>
<dbReference type="GO" id="GO:0005975">
    <property type="term" value="P:carbohydrate metabolic process"/>
    <property type="evidence" value="ECO:0007669"/>
    <property type="project" value="InterPro"/>
</dbReference>
<evidence type="ECO:0000256" key="3">
    <source>
        <dbReference type="ARBA" id="ARBA00012780"/>
    </source>
</evidence>
<evidence type="ECO:0000256" key="2">
    <source>
        <dbReference type="ARBA" id="ARBA00008773"/>
    </source>
</evidence>
<evidence type="ECO:0000256" key="9">
    <source>
        <dbReference type="RuleBase" id="RU004336"/>
    </source>
</evidence>
<dbReference type="AlphaFoldDB" id="A0AAE1JBT6"/>
<dbReference type="Pfam" id="PF00332">
    <property type="entry name" value="Glyco_hydro_17"/>
    <property type="match status" value="1"/>
</dbReference>
<dbReference type="InterPro" id="IPR000490">
    <property type="entry name" value="Glyco_hydro_17"/>
</dbReference>
<evidence type="ECO:0000256" key="8">
    <source>
        <dbReference type="RuleBase" id="RU004335"/>
    </source>
</evidence>
<keyword evidence="12" id="KW-1185">Reference proteome</keyword>
<comment type="catalytic activity">
    <reaction evidence="1">
        <text>Hydrolysis of (1-&gt;3)-beta-D-glucosidic linkages in (1-&gt;3)-beta-D-glucans.</text>
        <dbReference type="EC" id="3.2.1.39"/>
    </reaction>
</comment>
<dbReference type="InterPro" id="IPR044965">
    <property type="entry name" value="Glyco_hydro_17_plant"/>
</dbReference>
<gene>
    <name evidence="11" type="ORF">QN277_026658</name>
</gene>